<dbReference type="NCBIfam" id="TIGR02532">
    <property type="entry name" value="IV_pilin_GFxxxE"/>
    <property type="match status" value="1"/>
</dbReference>
<dbReference type="AlphaFoldDB" id="A0A6S6TU57"/>
<dbReference type="InterPro" id="IPR012902">
    <property type="entry name" value="N_methyl_site"/>
</dbReference>
<evidence type="ECO:0000313" key="2">
    <source>
        <dbReference type="EMBL" id="CAA6820220.1"/>
    </source>
</evidence>
<accession>A0A6S6TU57</accession>
<dbReference type="InterPro" id="IPR045584">
    <property type="entry name" value="Pilin-like"/>
</dbReference>
<keyword evidence="1" id="KW-0812">Transmembrane</keyword>
<dbReference type="EMBL" id="CACVAS010000107">
    <property type="protein sequence ID" value="CAA6820220.1"/>
    <property type="molecule type" value="Genomic_DNA"/>
</dbReference>
<sequence>MKPLHIKRKAFTMIELVFAIVVIGILASLAMPRIERDLVNEASTNILSDIRYTQHLALMDNKHMIIENTFNRAHNWQRRFWRIVFSRCTAGEYYMIGSDNDASGSNNAYFAQNESAIDPTNGNAMFGDASSCNANGGAGISDRMFITHKYGVDTVTSGGGCTGNGGTHIGFDYLGRPHYGFGSSRQPNSASYMAQDCHFKFTMKDGSDFNITITAETGHAFIVGQPDS</sequence>
<name>A0A6S6TU57_9BACT</name>
<keyword evidence="1" id="KW-0472">Membrane</keyword>
<dbReference type="Pfam" id="PF07963">
    <property type="entry name" value="N_methyl"/>
    <property type="match status" value="1"/>
</dbReference>
<protein>
    <recommendedName>
        <fullName evidence="3">Periplasmic ATP /GTP-binding protein</fullName>
    </recommendedName>
</protein>
<evidence type="ECO:0008006" key="3">
    <source>
        <dbReference type="Google" id="ProtNLM"/>
    </source>
</evidence>
<organism evidence="2">
    <name type="scientific">uncultured Sulfurovum sp</name>
    <dbReference type="NCBI Taxonomy" id="269237"/>
    <lineage>
        <taxon>Bacteria</taxon>
        <taxon>Pseudomonadati</taxon>
        <taxon>Campylobacterota</taxon>
        <taxon>Epsilonproteobacteria</taxon>
        <taxon>Campylobacterales</taxon>
        <taxon>Sulfurovaceae</taxon>
        <taxon>Sulfurovum</taxon>
        <taxon>environmental samples</taxon>
    </lineage>
</organism>
<dbReference type="Gene3D" id="3.30.700.10">
    <property type="entry name" value="Glycoprotein, Type 4 Pilin"/>
    <property type="match status" value="1"/>
</dbReference>
<reference evidence="2" key="1">
    <citation type="submission" date="2020-01" db="EMBL/GenBank/DDBJ databases">
        <authorList>
            <person name="Meier V. D."/>
            <person name="Meier V D."/>
        </authorList>
    </citation>
    <scope>NUCLEOTIDE SEQUENCE</scope>
    <source>
        <strain evidence="2">HLG_WM_MAG_01</strain>
    </source>
</reference>
<dbReference type="SUPFAM" id="SSF54523">
    <property type="entry name" value="Pili subunits"/>
    <property type="match status" value="1"/>
</dbReference>
<gene>
    <name evidence="2" type="ORF">HELGO_WM632</name>
</gene>
<feature type="transmembrane region" description="Helical" evidence="1">
    <location>
        <begin position="12"/>
        <end position="31"/>
    </location>
</feature>
<keyword evidence="1" id="KW-1133">Transmembrane helix</keyword>
<evidence type="ECO:0000256" key="1">
    <source>
        <dbReference type="SAM" id="Phobius"/>
    </source>
</evidence>
<proteinExistence type="predicted"/>